<evidence type="ECO:0000256" key="7">
    <source>
        <dbReference type="ARBA" id="ARBA00023211"/>
    </source>
</evidence>
<dbReference type="PROSITE" id="PS00816">
    <property type="entry name" value="AIPM_HOMOCIT_SYNTH_2"/>
    <property type="match status" value="1"/>
</dbReference>
<keyword evidence="11" id="KW-0012">Acyltransferase</keyword>
<dbReference type="FunFam" id="3.20.20.70:FF:000010">
    <property type="entry name" value="2-isopropylmalate synthase"/>
    <property type="match status" value="1"/>
</dbReference>
<keyword evidence="7" id="KW-0464">Manganese</keyword>
<dbReference type="GO" id="GO:0003852">
    <property type="term" value="F:2-isopropylmalate synthase activity"/>
    <property type="evidence" value="ECO:0007669"/>
    <property type="project" value="UniProtKB-EC"/>
</dbReference>
<protein>
    <recommendedName>
        <fullName evidence="3">2-isopropylmalate synthase</fullName>
        <ecNumber evidence="3">2.3.3.13</ecNumber>
    </recommendedName>
</protein>
<evidence type="ECO:0000256" key="4">
    <source>
        <dbReference type="ARBA" id="ARBA00022430"/>
    </source>
</evidence>
<dbReference type="AlphaFoldDB" id="A0A934K517"/>
<dbReference type="NCBIfam" id="NF002086">
    <property type="entry name" value="PRK00915.1-3"/>
    <property type="match status" value="1"/>
</dbReference>
<dbReference type="PANTHER" id="PTHR10277">
    <property type="entry name" value="HOMOCITRATE SYNTHASE-RELATED"/>
    <property type="match status" value="1"/>
</dbReference>
<reference evidence="11" key="1">
    <citation type="submission" date="2020-10" db="EMBL/GenBank/DDBJ databases">
        <title>Ca. Dormibacterota MAGs.</title>
        <authorList>
            <person name="Montgomery K."/>
        </authorList>
    </citation>
    <scope>NUCLEOTIDE SEQUENCE [LARGE SCALE GENOMIC DNA]</scope>
    <source>
        <strain evidence="11">SC8812_S17_10</strain>
    </source>
</reference>
<dbReference type="InterPro" id="IPR050073">
    <property type="entry name" value="2-IPM_HCS-like"/>
</dbReference>
<dbReference type="InterPro" id="IPR013785">
    <property type="entry name" value="Aldolase_TIM"/>
</dbReference>
<keyword evidence="12" id="KW-1185">Reference proteome</keyword>
<keyword evidence="6 9" id="KW-0808">Transferase</keyword>
<dbReference type="Pfam" id="PF00682">
    <property type="entry name" value="HMGL-like"/>
    <property type="match status" value="1"/>
</dbReference>
<proteinExistence type="inferred from homology"/>
<dbReference type="Pfam" id="PF22617">
    <property type="entry name" value="HCS_D2"/>
    <property type="match status" value="1"/>
</dbReference>
<evidence type="ECO:0000256" key="5">
    <source>
        <dbReference type="ARBA" id="ARBA00022605"/>
    </source>
</evidence>
<sequence length="394" mass="43258">MEGEVRQRRTEDRVYIFDTTLRDGEQSPGFALDGEAKLLFAKQLEQLGVDVIEAGFPISSPGDFEACRQIAQEVRGPMITALARAVKADIEAVWGAIEEAERPQIHIVLSASDIHIQRKLGLSREEVIRRGVEAVKFARSLCSEVEYSPEDAGRADRDYLVETVEAMLDAGATAINIPDTTGYCLPQEFGELIKYVISGVRHPERAIFSVHCHNDLGLATANTMAGILGGARRVECTINGIGERAGNTSLEEIVMLLRVRQTDLGLEHAVDTTQIVPSSRMLTELTGVGVQPNKAIVGANAFAHASGIHQDGVLKDRLNYEIMKPEDVGLDDNRIVLTARSGRHAFRHRLRMLGLAVPDDRMQEAWAGFLRLADVRKEVTDADLRELVGTSSRA</sequence>
<name>A0A934K517_9BACT</name>
<comment type="pathway">
    <text evidence="1">Amino-acid biosynthesis; L-leucine biosynthesis; L-leucine from 3-methyl-2-oxobutanoate: step 1/4.</text>
</comment>
<evidence type="ECO:0000313" key="11">
    <source>
        <dbReference type="EMBL" id="MBJ7598979.1"/>
    </source>
</evidence>
<evidence type="ECO:0000313" key="12">
    <source>
        <dbReference type="Proteomes" id="UP000612893"/>
    </source>
</evidence>
<keyword evidence="4" id="KW-0432">Leucine biosynthesis</keyword>
<accession>A0A934K517</accession>
<dbReference type="PROSITE" id="PS50991">
    <property type="entry name" value="PYR_CT"/>
    <property type="match status" value="1"/>
</dbReference>
<dbReference type="Gene3D" id="1.10.238.260">
    <property type="match status" value="1"/>
</dbReference>
<evidence type="ECO:0000256" key="8">
    <source>
        <dbReference type="ARBA" id="ARBA00023304"/>
    </source>
</evidence>
<comment type="similarity">
    <text evidence="2">Belongs to the alpha-IPM synthase/homocitrate synthase family. LeuA type 1 subfamily.</text>
</comment>
<dbReference type="PANTHER" id="PTHR10277:SF9">
    <property type="entry name" value="2-ISOPROPYLMALATE SYNTHASE 1, CHLOROPLASTIC-RELATED"/>
    <property type="match status" value="1"/>
</dbReference>
<organism evidence="11 12">
    <name type="scientific">Candidatus Nephthysia bennettiae</name>
    <dbReference type="NCBI Taxonomy" id="3127016"/>
    <lineage>
        <taxon>Bacteria</taxon>
        <taxon>Bacillati</taxon>
        <taxon>Candidatus Dormiibacterota</taxon>
        <taxon>Candidatus Dormibacteria</taxon>
        <taxon>Candidatus Dormibacterales</taxon>
        <taxon>Candidatus Dormibacteraceae</taxon>
        <taxon>Candidatus Nephthysia</taxon>
    </lineage>
</organism>
<dbReference type="Proteomes" id="UP000612893">
    <property type="component" value="Unassembled WGS sequence"/>
</dbReference>
<evidence type="ECO:0000256" key="2">
    <source>
        <dbReference type="ARBA" id="ARBA00009396"/>
    </source>
</evidence>
<dbReference type="SUPFAM" id="SSF51569">
    <property type="entry name" value="Aldolase"/>
    <property type="match status" value="1"/>
</dbReference>
<dbReference type="Gene3D" id="3.20.20.70">
    <property type="entry name" value="Aldolase class I"/>
    <property type="match status" value="1"/>
</dbReference>
<comment type="caution">
    <text evidence="11">The sequence shown here is derived from an EMBL/GenBank/DDBJ whole genome shotgun (WGS) entry which is preliminary data.</text>
</comment>
<feature type="domain" description="Pyruvate carboxyltransferase" evidence="10">
    <location>
        <begin position="14"/>
        <end position="276"/>
    </location>
</feature>
<dbReference type="EMBL" id="JAEKNR010000136">
    <property type="protein sequence ID" value="MBJ7598979.1"/>
    <property type="molecule type" value="Genomic_DNA"/>
</dbReference>
<evidence type="ECO:0000256" key="1">
    <source>
        <dbReference type="ARBA" id="ARBA00004689"/>
    </source>
</evidence>
<dbReference type="PROSITE" id="PS00815">
    <property type="entry name" value="AIPM_HOMOCIT_SYNTH_1"/>
    <property type="match status" value="1"/>
</dbReference>
<dbReference type="CDD" id="cd07940">
    <property type="entry name" value="DRE_TIM_IPMS"/>
    <property type="match status" value="1"/>
</dbReference>
<dbReference type="GO" id="GO:0009098">
    <property type="term" value="P:L-leucine biosynthetic process"/>
    <property type="evidence" value="ECO:0007669"/>
    <property type="project" value="UniProtKB-KW"/>
</dbReference>
<keyword evidence="5" id="KW-0028">Amino-acid biosynthesis</keyword>
<dbReference type="InterPro" id="IPR000891">
    <property type="entry name" value="PYR_CT"/>
</dbReference>
<evidence type="ECO:0000259" key="10">
    <source>
        <dbReference type="PROSITE" id="PS50991"/>
    </source>
</evidence>
<evidence type="ECO:0000256" key="9">
    <source>
        <dbReference type="RuleBase" id="RU003523"/>
    </source>
</evidence>
<evidence type="ECO:0000256" key="3">
    <source>
        <dbReference type="ARBA" id="ARBA00012973"/>
    </source>
</evidence>
<gene>
    <name evidence="11" type="ORF">JF922_12965</name>
</gene>
<dbReference type="InterPro" id="IPR002034">
    <property type="entry name" value="AIPM/Hcit_synth_CS"/>
</dbReference>
<keyword evidence="8" id="KW-0100">Branched-chain amino acid biosynthesis</keyword>
<dbReference type="EC" id="2.3.3.13" evidence="3"/>
<dbReference type="InterPro" id="IPR054691">
    <property type="entry name" value="LeuA/HCS_post-cat"/>
</dbReference>
<evidence type="ECO:0000256" key="6">
    <source>
        <dbReference type="ARBA" id="ARBA00022679"/>
    </source>
</evidence>
<dbReference type="FunFam" id="1.10.238.260:FF:000001">
    <property type="entry name" value="2-isopropylmalate synthase"/>
    <property type="match status" value="1"/>
</dbReference>